<sequence>MDPMDICTLKRRKSSSSETFDDPESKRLKAPNQHLKPQPEPESNPVKNLVNQAITAFKPFPNMLNQKGIINDPGVWLCIYRLAYGTINDPLHWSTPQEHFMHDGDAFQKFKIEYIRVAFEVWEKHEILGEYRSEEKFAIMIEVVKLWFEFRWPGNTSKEFSRNLTNMMNVYEARVFIEDEDMLDSDMNEDEDQMEMCD</sequence>
<reference evidence="2" key="1">
    <citation type="submission" date="2022-11" db="EMBL/GenBank/DDBJ databases">
        <authorList>
            <person name="Petersen C."/>
        </authorList>
    </citation>
    <scope>NUCLEOTIDE SEQUENCE</scope>
    <source>
        <strain evidence="2">IBT 30069</strain>
    </source>
</reference>
<dbReference type="EMBL" id="JAPQKH010000007">
    <property type="protein sequence ID" value="KAJ5088763.1"/>
    <property type="molecule type" value="Genomic_DNA"/>
</dbReference>
<reference evidence="2" key="2">
    <citation type="journal article" date="2023" name="IMA Fungus">
        <title>Comparative genomic study of the Penicillium genus elucidates a diverse pangenome and 15 lateral gene transfer events.</title>
        <authorList>
            <person name="Petersen C."/>
            <person name="Sorensen T."/>
            <person name="Nielsen M.R."/>
            <person name="Sondergaard T.E."/>
            <person name="Sorensen J.L."/>
            <person name="Fitzpatrick D.A."/>
            <person name="Frisvad J.C."/>
            <person name="Nielsen K.L."/>
        </authorList>
    </citation>
    <scope>NUCLEOTIDE SEQUENCE</scope>
    <source>
        <strain evidence="2">IBT 30069</strain>
    </source>
</reference>
<protein>
    <submittedName>
        <fullName evidence="2">Uncharacterized protein</fullName>
    </submittedName>
</protein>
<evidence type="ECO:0000313" key="3">
    <source>
        <dbReference type="Proteomes" id="UP001149165"/>
    </source>
</evidence>
<evidence type="ECO:0000313" key="2">
    <source>
        <dbReference type="EMBL" id="KAJ5088763.1"/>
    </source>
</evidence>
<comment type="caution">
    <text evidence="2">The sequence shown here is derived from an EMBL/GenBank/DDBJ whole genome shotgun (WGS) entry which is preliminary data.</text>
</comment>
<gene>
    <name evidence="2" type="ORF">N7456_012379</name>
</gene>
<feature type="region of interest" description="Disordered" evidence="1">
    <location>
        <begin position="1"/>
        <end position="46"/>
    </location>
</feature>
<organism evidence="2 3">
    <name type="scientific">Penicillium angulare</name>
    <dbReference type="NCBI Taxonomy" id="116970"/>
    <lineage>
        <taxon>Eukaryota</taxon>
        <taxon>Fungi</taxon>
        <taxon>Dikarya</taxon>
        <taxon>Ascomycota</taxon>
        <taxon>Pezizomycotina</taxon>
        <taxon>Eurotiomycetes</taxon>
        <taxon>Eurotiomycetidae</taxon>
        <taxon>Eurotiales</taxon>
        <taxon>Aspergillaceae</taxon>
        <taxon>Penicillium</taxon>
    </lineage>
</organism>
<accession>A0A9W9EVK3</accession>
<name>A0A9W9EVK3_9EURO</name>
<dbReference type="AlphaFoldDB" id="A0A9W9EVK3"/>
<proteinExistence type="predicted"/>
<dbReference type="Proteomes" id="UP001149165">
    <property type="component" value="Unassembled WGS sequence"/>
</dbReference>
<keyword evidence="3" id="KW-1185">Reference proteome</keyword>
<evidence type="ECO:0000256" key="1">
    <source>
        <dbReference type="SAM" id="MobiDB-lite"/>
    </source>
</evidence>